<dbReference type="GO" id="GO:0004252">
    <property type="term" value="F:serine-type endopeptidase activity"/>
    <property type="evidence" value="ECO:0007669"/>
    <property type="project" value="InterPro"/>
</dbReference>
<name>A0A1U9ZW86_9ACTN</name>
<feature type="transmembrane region" description="Helical" evidence="7">
    <location>
        <begin position="18"/>
        <end position="40"/>
    </location>
</feature>
<dbReference type="InterPro" id="IPR050925">
    <property type="entry name" value="Rhomboid_protease_S54"/>
</dbReference>
<dbReference type="Gene3D" id="1.20.1540.10">
    <property type="entry name" value="Rhomboid-like"/>
    <property type="match status" value="1"/>
</dbReference>
<feature type="transmembrane region" description="Helical" evidence="7">
    <location>
        <begin position="162"/>
        <end position="180"/>
    </location>
</feature>
<protein>
    <recommendedName>
        <fullName evidence="8">Peptidase S54 rhomboid domain-containing protein</fullName>
    </recommendedName>
</protein>
<dbReference type="EMBL" id="CP017717">
    <property type="protein sequence ID" value="AQZ62197.1"/>
    <property type="molecule type" value="Genomic_DNA"/>
</dbReference>
<evidence type="ECO:0000259" key="8">
    <source>
        <dbReference type="Pfam" id="PF01694"/>
    </source>
</evidence>
<feature type="transmembrane region" description="Helical" evidence="7">
    <location>
        <begin position="212"/>
        <end position="229"/>
    </location>
</feature>
<feature type="domain" description="Peptidase S54 rhomboid" evidence="8">
    <location>
        <begin position="95"/>
        <end position="220"/>
    </location>
</feature>
<dbReference type="STRING" id="1909395.BKM31_12615"/>
<feature type="transmembrane region" description="Helical" evidence="7">
    <location>
        <begin position="138"/>
        <end position="156"/>
    </location>
</feature>
<dbReference type="InterPro" id="IPR022764">
    <property type="entry name" value="Peptidase_S54_rhomboid_dom"/>
</dbReference>
<evidence type="ECO:0000256" key="3">
    <source>
        <dbReference type="ARBA" id="ARBA00022692"/>
    </source>
</evidence>
<keyword evidence="4" id="KW-0378">Hydrolase</keyword>
<proteinExistence type="inferred from homology"/>
<comment type="similarity">
    <text evidence="2">Belongs to the peptidase S54 family.</text>
</comment>
<gene>
    <name evidence="9" type="ORF">BKM31_12615</name>
</gene>
<reference evidence="10" key="1">
    <citation type="journal article" date="2017" name="Med. Chem. Commun.">
        <title>Nonomuraea sp. ATCC 55076 harbours the largest actinomycete chromosome to date and the kistamicin biosynthetic gene cluster.</title>
        <authorList>
            <person name="Nazari B."/>
            <person name="Forneris C.C."/>
            <person name="Gibson M.I."/>
            <person name="Moon K."/>
            <person name="Schramma K.R."/>
            <person name="Seyedsayamdost M.R."/>
        </authorList>
    </citation>
    <scope>NUCLEOTIDE SEQUENCE [LARGE SCALE GENOMIC DNA]</scope>
    <source>
        <strain evidence="10">ATCC 55076</strain>
    </source>
</reference>
<keyword evidence="5 7" id="KW-1133">Transmembrane helix</keyword>
<dbReference type="AlphaFoldDB" id="A0A1U9ZW86"/>
<dbReference type="KEGG" id="noa:BKM31_12615"/>
<dbReference type="Proteomes" id="UP000190797">
    <property type="component" value="Chromosome"/>
</dbReference>
<sequence length="238" mass="24333">MGVRAGGWQAGRVLMPTVILYLCAAAVVAPGAQLLAAMAAPPGEAGDRSPRALLRAWRRPVPVVAATLVALMVALAVVQTVFPDVVGLLERHPGGEWWRALTALLVQSSGWFQLAFNLAALIAVAPIAERRLGGWQTALVYVVSGVSAQAVSLAAWSPEGAGNSVAICGLVGALAAHYALRGPERALRLLALLIPVAGVVLCLLTNNHGVGVVVGTLLGAGLTLVWRPASASSLPSSA</sequence>
<feature type="transmembrane region" description="Helical" evidence="7">
    <location>
        <begin position="187"/>
        <end position="206"/>
    </location>
</feature>
<keyword evidence="10" id="KW-1185">Reference proteome</keyword>
<evidence type="ECO:0000313" key="10">
    <source>
        <dbReference type="Proteomes" id="UP000190797"/>
    </source>
</evidence>
<evidence type="ECO:0000256" key="6">
    <source>
        <dbReference type="ARBA" id="ARBA00023136"/>
    </source>
</evidence>
<organism evidence="9 10">
    <name type="scientific">[Actinomadura] parvosata subsp. kistnae</name>
    <dbReference type="NCBI Taxonomy" id="1909395"/>
    <lineage>
        <taxon>Bacteria</taxon>
        <taxon>Bacillati</taxon>
        <taxon>Actinomycetota</taxon>
        <taxon>Actinomycetes</taxon>
        <taxon>Streptosporangiales</taxon>
        <taxon>Streptosporangiaceae</taxon>
        <taxon>Nonomuraea</taxon>
    </lineage>
</organism>
<dbReference type="PANTHER" id="PTHR43731">
    <property type="entry name" value="RHOMBOID PROTEASE"/>
    <property type="match status" value="1"/>
</dbReference>
<evidence type="ECO:0000256" key="4">
    <source>
        <dbReference type="ARBA" id="ARBA00022801"/>
    </source>
</evidence>
<keyword evidence="3 7" id="KW-0812">Transmembrane</keyword>
<feature type="transmembrane region" description="Helical" evidence="7">
    <location>
        <begin position="61"/>
        <end position="82"/>
    </location>
</feature>
<dbReference type="SUPFAM" id="SSF144091">
    <property type="entry name" value="Rhomboid-like"/>
    <property type="match status" value="1"/>
</dbReference>
<accession>A0A1U9ZW86</accession>
<evidence type="ECO:0000256" key="1">
    <source>
        <dbReference type="ARBA" id="ARBA00004141"/>
    </source>
</evidence>
<dbReference type="GO" id="GO:0016020">
    <property type="term" value="C:membrane"/>
    <property type="evidence" value="ECO:0007669"/>
    <property type="project" value="UniProtKB-SubCell"/>
</dbReference>
<evidence type="ECO:0000256" key="7">
    <source>
        <dbReference type="SAM" id="Phobius"/>
    </source>
</evidence>
<dbReference type="PANTHER" id="PTHR43731:SF14">
    <property type="entry name" value="PRESENILIN-ASSOCIATED RHOMBOID-LIKE PROTEIN, MITOCHONDRIAL"/>
    <property type="match status" value="1"/>
</dbReference>
<keyword evidence="6 7" id="KW-0472">Membrane</keyword>
<evidence type="ECO:0000256" key="5">
    <source>
        <dbReference type="ARBA" id="ARBA00022989"/>
    </source>
</evidence>
<evidence type="ECO:0000313" key="9">
    <source>
        <dbReference type="EMBL" id="AQZ62197.1"/>
    </source>
</evidence>
<evidence type="ECO:0000256" key="2">
    <source>
        <dbReference type="ARBA" id="ARBA00009045"/>
    </source>
</evidence>
<comment type="subcellular location">
    <subcellularLocation>
        <location evidence="1">Membrane</location>
        <topology evidence="1">Multi-pass membrane protein</topology>
    </subcellularLocation>
</comment>
<dbReference type="Pfam" id="PF01694">
    <property type="entry name" value="Rhomboid"/>
    <property type="match status" value="1"/>
</dbReference>
<feature type="transmembrane region" description="Helical" evidence="7">
    <location>
        <begin position="102"/>
        <end position="126"/>
    </location>
</feature>
<dbReference type="InterPro" id="IPR035952">
    <property type="entry name" value="Rhomboid-like_sf"/>
</dbReference>